<evidence type="ECO:0000256" key="3">
    <source>
        <dbReference type="PROSITE-ProRule" id="PRU00708"/>
    </source>
</evidence>
<proteinExistence type="inferred from homology"/>
<dbReference type="Pfam" id="PF13041">
    <property type="entry name" value="PPR_2"/>
    <property type="match status" value="1"/>
</dbReference>
<comment type="similarity">
    <text evidence="1">Belongs to the PPR family. PCMP-H subfamily.</text>
</comment>
<evidence type="ECO:0000256" key="2">
    <source>
        <dbReference type="ARBA" id="ARBA00022737"/>
    </source>
</evidence>
<dbReference type="InterPro" id="IPR002885">
    <property type="entry name" value="PPR_rpt"/>
</dbReference>
<evidence type="ECO:0000313" key="7">
    <source>
        <dbReference type="RefSeq" id="XP_010482160.1"/>
    </source>
</evidence>
<feature type="region of interest" description="Disordered" evidence="4">
    <location>
        <begin position="1"/>
        <end position="20"/>
    </location>
</feature>
<dbReference type="GeneID" id="104760872"/>
<protein>
    <submittedName>
        <fullName evidence="7">Pentatricopeptide repeat-containing protein At5g48910-like</fullName>
    </submittedName>
</protein>
<keyword evidence="6" id="KW-1185">Reference proteome</keyword>
<dbReference type="InterPro" id="IPR046848">
    <property type="entry name" value="E_motif"/>
</dbReference>
<evidence type="ECO:0000256" key="4">
    <source>
        <dbReference type="SAM" id="MobiDB-lite"/>
    </source>
</evidence>
<feature type="repeat" description="PPR" evidence="3">
    <location>
        <begin position="204"/>
        <end position="234"/>
    </location>
</feature>
<sequence>MNPTQTLYSPGGNSPATHPSSLFPQINRCRTIRDLSQIHAAFIKSGQMRDTLAAAEILRFCATSDLHHRDLDYAHKIFNQMPQRNCFSWNTIIRGFSESDEEDKAVIAIALFCEMMSDEFVEPNRFTFPSVLKACAKTGKILQGKQIHGLALKLGLSCDEFVMSNLVRMYVICGLMKDACVLFYKNIIEKDMVVMADRRKRDGEVVLWNVMIDGYMRLGDCKAARMLFDKMRQRSVVSWNTMISGYSQNGFFKDAVEVFCEMKKKGDDFDIRPNYVTLVSVLPAISRLGSLELGEWLHCYAVNNGGIRIDDVLGSALIDMYSKCGIVEKAVKVFERLPRENVITWSAMINGFAIHGLAGDAIECFCKMRRAGVQPSDVAYINLLTACSHGGLIEEGRKYFSEMVSVDGLEPRIEHYGCMVDLLGRSGLLDEAEEFILNMPIKPDDVIWKALLGACRMHGNVEMGKRVADILMDMVPHDSGAYVALSNMYASQGNWLEVSEMRLRMKEMDIRKDPGCSWIDIDGVLHEFLVEDDSHPRAKEINSMLVEISEKLRVAGYRPITTQVLLNLEEEDKENALHYHSEKIATAFGLISTSPGKPIRIVKNLRICEDCHSSLKLISKVYKRKITVRDRKRFHHFHDGSCSCMDYW</sequence>
<dbReference type="Proteomes" id="UP000694864">
    <property type="component" value="Chromosome 18"/>
</dbReference>
<evidence type="ECO:0000259" key="5">
    <source>
        <dbReference type="Pfam" id="PF14432"/>
    </source>
</evidence>
<dbReference type="RefSeq" id="XP_010482160.1">
    <property type="nucleotide sequence ID" value="XM_010483858.2"/>
</dbReference>
<dbReference type="PROSITE" id="PS51375">
    <property type="entry name" value="PPR"/>
    <property type="match status" value="3"/>
</dbReference>
<dbReference type="InterPro" id="IPR046960">
    <property type="entry name" value="PPR_At4g14850-like_plant"/>
</dbReference>
<keyword evidence="2" id="KW-0677">Repeat</keyword>
<dbReference type="Gene3D" id="1.25.40.10">
    <property type="entry name" value="Tetratricopeptide repeat domain"/>
    <property type="match status" value="3"/>
</dbReference>
<dbReference type="Pfam" id="PF20431">
    <property type="entry name" value="E_motif"/>
    <property type="match status" value="1"/>
</dbReference>
<reference evidence="7" key="2">
    <citation type="submission" date="2025-08" db="UniProtKB">
        <authorList>
            <consortium name="RefSeq"/>
        </authorList>
    </citation>
    <scope>IDENTIFICATION</scope>
    <source>
        <tissue evidence="7">Leaf</tissue>
    </source>
</reference>
<name>A0ABM0X883_CAMSA</name>
<dbReference type="Pfam" id="PF14432">
    <property type="entry name" value="DYW_deaminase"/>
    <property type="match status" value="1"/>
</dbReference>
<feature type="domain" description="DYW" evidence="5">
    <location>
        <begin position="556"/>
        <end position="648"/>
    </location>
</feature>
<gene>
    <name evidence="7" type="primary">LOC104760872</name>
</gene>
<feature type="repeat" description="PPR" evidence="3">
    <location>
        <begin position="235"/>
        <end position="269"/>
    </location>
</feature>
<dbReference type="PANTHER" id="PTHR47926">
    <property type="entry name" value="PENTATRICOPEPTIDE REPEAT-CONTAINING PROTEIN"/>
    <property type="match status" value="1"/>
</dbReference>
<dbReference type="PANTHER" id="PTHR47926:SF452">
    <property type="entry name" value="PENTATRICOPEPTIDE REPEAT-CONTAINING PROTEIN"/>
    <property type="match status" value="1"/>
</dbReference>
<dbReference type="NCBIfam" id="TIGR00756">
    <property type="entry name" value="PPR"/>
    <property type="match status" value="3"/>
</dbReference>
<accession>A0ABM0X883</accession>
<reference evidence="6" key="1">
    <citation type="journal article" date="2014" name="Nat. Commun.">
        <title>The emerging biofuel crop Camelina sativa retains a highly undifferentiated hexaploid genome structure.</title>
        <authorList>
            <person name="Kagale S."/>
            <person name="Koh C."/>
            <person name="Nixon J."/>
            <person name="Bollina V."/>
            <person name="Clarke W.E."/>
            <person name="Tuteja R."/>
            <person name="Spillane C."/>
            <person name="Robinson S.J."/>
            <person name="Links M.G."/>
            <person name="Clarke C."/>
            <person name="Higgins E.E."/>
            <person name="Huebert T."/>
            <person name="Sharpe A.G."/>
            <person name="Parkin I.A."/>
        </authorList>
    </citation>
    <scope>NUCLEOTIDE SEQUENCE [LARGE SCALE GENOMIC DNA]</scope>
    <source>
        <strain evidence="6">cv. DH55</strain>
    </source>
</reference>
<dbReference type="Pfam" id="PF01535">
    <property type="entry name" value="PPR"/>
    <property type="match status" value="3"/>
</dbReference>
<evidence type="ECO:0000313" key="6">
    <source>
        <dbReference type="Proteomes" id="UP000694864"/>
    </source>
</evidence>
<feature type="repeat" description="PPR" evidence="3">
    <location>
        <begin position="341"/>
        <end position="375"/>
    </location>
</feature>
<dbReference type="InterPro" id="IPR032867">
    <property type="entry name" value="DYW_dom"/>
</dbReference>
<evidence type="ECO:0000256" key="1">
    <source>
        <dbReference type="ARBA" id="ARBA00006643"/>
    </source>
</evidence>
<organism evidence="6 7">
    <name type="scientific">Camelina sativa</name>
    <name type="common">False flax</name>
    <name type="synonym">Myagrum sativum</name>
    <dbReference type="NCBI Taxonomy" id="90675"/>
    <lineage>
        <taxon>Eukaryota</taxon>
        <taxon>Viridiplantae</taxon>
        <taxon>Streptophyta</taxon>
        <taxon>Embryophyta</taxon>
        <taxon>Tracheophyta</taxon>
        <taxon>Spermatophyta</taxon>
        <taxon>Magnoliopsida</taxon>
        <taxon>eudicotyledons</taxon>
        <taxon>Gunneridae</taxon>
        <taxon>Pentapetalae</taxon>
        <taxon>rosids</taxon>
        <taxon>malvids</taxon>
        <taxon>Brassicales</taxon>
        <taxon>Brassicaceae</taxon>
        <taxon>Camelineae</taxon>
        <taxon>Camelina</taxon>
    </lineage>
</organism>
<dbReference type="InterPro" id="IPR011990">
    <property type="entry name" value="TPR-like_helical_dom_sf"/>
</dbReference>